<dbReference type="Proteomes" id="UP000187941">
    <property type="component" value="Chromosome"/>
</dbReference>
<dbReference type="Pfam" id="PF13715">
    <property type="entry name" value="CarbopepD_reg_2"/>
    <property type="match status" value="1"/>
</dbReference>
<dbReference type="SUPFAM" id="SSF49464">
    <property type="entry name" value="Carboxypeptidase regulatory domain-like"/>
    <property type="match status" value="1"/>
</dbReference>
<dbReference type="Gene3D" id="2.60.40.1120">
    <property type="entry name" value="Carboxypeptidase-like, regulatory domain"/>
    <property type="match status" value="1"/>
</dbReference>
<protein>
    <recommendedName>
        <fullName evidence="3">Carboxypeptidase-like regulatory domain-containing protein</fullName>
    </recommendedName>
</protein>
<dbReference type="AlphaFoldDB" id="A0A1P9WVL8"/>
<keyword evidence="2" id="KW-1185">Reference proteome</keyword>
<gene>
    <name evidence="1" type="ORF">AWR27_08590</name>
</gene>
<dbReference type="STRING" id="1178516.AWR27_08590"/>
<accession>A0A1P9WVL8</accession>
<sequence length="353" mass="41016">MPGTTVFLAGTQKGTTTDAEGRFTLDNLPSATYKLVFTHIGFKTLSTTIAIPVAKPYRIVLKPDANQLAVITIRAKRRDNRWKEHVDLFTKNFVGQSENAKLCRLLNPEVLYFDYKSDGFVAHTTDVLQIENLGLGYRIKFQLDTFAVNNTTHNIYFKGYSVFDTLTASSPQQADQWATRRLKAYRGSLMHFMRALFQNKLTQEGFVVQFMEENFNRQGDRWLKSLATDTTATLPPLTGNQPIVYPTLHYRRLVDTTRFRSSLLNWHLKHLLEVRYTQESESFDYYTIRDRSYFGYKKKPQTSLIRFRDVDVSVQADGQFFEPDGFRTEGYWSWELIAEELPVDYQPKNQNQD</sequence>
<name>A0A1P9WVL8_9BACT</name>
<proteinExistence type="predicted"/>
<evidence type="ECO:0000313" key="1">
    <source>
        <dbReference type="EMBL" id="AQG79370.1"/>
    </source>
</evidence>
<evidence type="ECO:0008006" key="3">
    <source>
        <dbReference type="Google" id="ProtNLM"/>
    </source>
</evidence>
<dbReference type="EMBL" id="CP014263">
    <property type="protein sequence ID" value="AQG79370.1"/>
    <property type="molecule type" value="Genomic_DNA"/>
</dbReference>
<evidence type="ECO:0000313" key="2">
    <source>
        <dbReference type="Proteomes" id="UP000187941"/>
    </source>
</evidence>
<reference evidence="1 2" key="1">
    <citation type="submission" date="2016-01" db="EMBL/GenBank/DDBJ databases">
        <authorList>
            <person name="Oliw E.H."/>
        </authorList>
    </citation>
    <scope>NUCLEOTIDE SEQUENCE [LARGE SCALE GENOMIC DNA]</scope>
    <source>
        <strain evidence="1 2">DY10</strain>
    </source>
</reference>
<dbReference type="KEGG" id="smon:AWR27_08590"/>
<dbReference type="InterPro" id="IPR008969">
    <property type="entry name" value="CarboxyPept-like_regulatory"/>
</dbReference>
<organism evidence="1 2">
    <name type="scientific">Spirosoma montaniterrae</name>
    <dbReference type="NCBI Taxonomy" id="1178516"/>
    <lineage>
        <taxon>Bacteria</taxon>
        <taxon>Pseudomonadati</taxon>
        <taxon>Bacteroidota</taxon>
        <taxon>Cytophagia</taxon>
        <taxon>Cytophagales</taxon>
        <taxon>Cytophagaceae</taxon>
        <taxon>Spirosoma</taxon>
    </lineage>
</organism>